<evidence type="ECO:0000313" key="2">
    <source>
        <dbReference type="EMBL" id="MBD1429937.1"/>
    </source>
</evidence>
<dbReference type="RefSeq" id="WP_190302287.1">
    <property type="nucleotide sequence ID" value="NZ_JACOIJ010000017.1"/>
</dbReference>
<dbReference type="SUPFAM" id="SSF55729">
    <property type="entry name" value="Acyl-CoA N-acyltransferases (Nat)"/>
    <property type="match status" value="1"/>
</dbReference>
<evidence type="ECO:0000313" key="3">
    <source>
        <dbReference type="Proteomes" id="UP000651271"/>
    </source>
</evidence>
<dbReference type="PANTHER" id="PTHR43233:SF1">
    <property type="entry name" value="FAMILY N-ACETYLTRANSFERASE, PUTATIVE (AFU_ORTHOLOGUE AFUA_6G03350)-RELATED"/>
    <property type="match status" value="1"/>
</dbReference>
<organism evidence="2 3">
    <name type="scientific">Sphingobacterium litopenaei</name>
    <dbReference type="NCBI Taxonomy" id="2763500"/>
    <lineage>
        <taxon>Bacteria</taxon>
        <taxon>Pseudomonadati</taxon>
        <taxon>Bacteroidota</taxon>
        <taxon>Sphingobacteriia</taxon>
        <taxon>Sphingobacteriales</taxon>
        <taxon>Sphingobacteriaceae</taxon>
        <taxon>Sphingobacterium</taxon>
    </lineage>
</organism>
<dbReference type="Proteomes" id="UP000651271">
    <property type="component" value="Unassembled WGS sequence"/>
</dbReference>
<name>A0ABR7YF48_9SPHI</name>
<dbReference type="PANTHER" id="PTHR43233">
    <property type="entry name" value="FAMILY N-ACETYLTRANSFERASE, PUTATIVE (AFU_ORTHOLOGUE AFUA_6G03350)-RELATED"/>
    <property type="match status" value="1"/>
</dbReference>
<gene>
    <name evidence="2" type="ORF">H8B04_10180</name>
</gene>
<keyword evidence="3" id="KW-1185">Reference proteome</keyword>
<comment type="caution">
    <text evidence="2">The sequence shown here is derived from an EMBL/GenBank/DDBJ whole genome shotgun (WGS) entry which is preliminary data.</text>
</comment>
<sequence length="135" mass="15530">MEIQIKDSFKINEQDVLEIYQVNNWSSAKKPEQLIQALLNSHSLVTAWHEHKLIGLGNAISDGYLVVYYPHLIIHPDYQHLGIGKKIIAKFQEKYQGFHQQILAADGEAIKFYEKCGFEKAGQTQSMWIYKGGEH</sequence>
<dbReference type="Pfam" id="PF13673">
    <property type="entry name" value="Acetyltransf_10"/>
    <property type="match status" value="1"/>
</dbReference>
<evidence type="ECO:0000259" key="1">
    <source>
        <dbReference type="PROSITE" id="PS51186"/>
    </source>
</evidence>
<dbReference type="InterPro" id="IPR000182">
    <property type="entry name" value="GNAT_dom"/>
</dbReference>
<dbReference type="InterPro" id="IPR053144">
    <property type="entry name" value="Acetyltransferase_Butenolide"/>
</dbReference>
<feature type="domain" description="N-acetyltransferase" evidence="1">
    <location>
        <begin position="3"/>
        <end position="135"/>
    </location>
</feature>
<dbReference type="PROSITE" id="PS51186">
    <property type="entry name" value="GNAT"/>
    <property type="match status" value="1"/>
</dbReference>
<dbReference type="Gene3D" id="3.40.630.30">
    <property type="match status" value="1"/>
</dbReference>
<protein>
    <submittedName>
        <fullName evidence="2">GNAT family N-acetyltransferase</fullName>
    </submittedName>
</protein>
<reference evidence="2 3" key="1">
    <citation type="submission" date="2020-08" db="EMBL/GenBank/DDBJ databases">
        <title>Sphingobacterium sp. DN04309 isolated from aquaculture water.</title>
        <authorList>
            <person name="Zhang M."/>
        </authorList>
    </citation>
    <scope>NUCLEOTIDE SEQUENCE [LARGE SCALE GENOMIC DNA]</scope>
    <source>
        <strain evidence="2 3">DN04309</strain>
    </source>
</reference>
<dbReference type="InterPro" id="IPR016181">
    <property type="entry name" value="Acyl_CoA_acyltransferase"/>
</dbReference>
<proteinExistence type="predicted"/>
<dbReference type="EMBL" id="JACOIJ010000017">
    <property type="protein sequence ID" value="MBD1429937.1"/>
    <property type="molecule type" value="Genomic_DNA"/>
</dbReference>
<accession>A0ABR7YF48</accession>